<dbReference type="AlphaFoldDB" id="A0A7J8H296"/>
<accession>A0A7J8H296</accession>
<gene>
    <name evidence="1" type="ORF">HJG63_011256</name>
</gene>
<organism evidence="1 2">
    <name type="scientific">Rousettus aegyptiacus</name>
    <name type="common">Egyptian fruit bat</name>
    <name type="synonym">Pteropus aegyptiacus</name>
    <dbReference type="NCBI Taxonomy" id="9407"/>
    <lineage>
        <taxon>Eukaryota</taxon>
        <taxon>Metazoa</taxon>
        <taxon>Chordata</taxon>
        <taxon>Craniata</taxon>
        <taxon>Vertebrata</taxon>
        <taxon>Euteleostomi</taxon>
        <taxon>Mammalia</taxon>
        <taxon>Eutheria</taxon>
        <taxon>Laurasiatheria</taxon>
        <taxon>Chiroptera</taxon>
        <taxon>Yinpterochiroptera</taxon>
        <taxon>Pteropodoidea</taxon>
        <taxon>Pteropodidae</taxon>
        <taxon>Rousettinae</taxon>
        <taxon>Rousettus</taxon>
    </lineage>
</organism>
<reference evidence="1 2" key="1">
    <citation type="journal article" date="2020" name="Nature">
        <title>Six reference-quality genomes reveal evolution of bat adaptations.</title>
        <authorList>
            <person name="Jebb D."/>
            <person name="Huang Z."/>
            <person name="Pippel M."/>
            <person name="Hughes G.M."/>
            <person name="Lavrichenko K."/>
            <person name="Devanna P."/>
            <person name="Winkler S."/>
            <person name="Jermiin L.S."/>
            <person name="Skirmuntt E.C."/>
            <person name="Katzourakis A."/>
            <person name="Burkitt-Gray L."/>
            <person name="Ray D.A."/>
            <person name="Sullivan K.A.M."/>
            <person name="Roscito J.G."/>
            <person name="Kirilenko B.M."/>
            <person name="Davalos L.M."/>
            <person name="Corthals A.P."/>
            <person name="Power M.L."/>
            <person name="Jones G."/>
            <person name="Ransome R.D."/>
            <person name="Dechmann D.K.N."/>
            <person name="Locatelli A.G."/>
            <person name="Puechmaille S.J."/>
            <person name="Fedrigo O."/>
            <person name="Jarvis E.D."/>
            <person name="Hiller M."/>
            <person name="Vernes S.C."/>
            <person name="Myers E.W."/>
            <person name="Teeling E.C."/>
        </authorList>
    </citation>
    <scope>NUCLEOTIDE SEQUENCE [LARGE SCALE GENOMIC DNA]</scope>
    <source>
        <strain evidence="1">MRouAeg1</strain>
        <tissue evidence="1">Muscle</tissue>
    </source>
</reference>
<dbReference type="EMBL" id="JACASE010000005">
    <property type="protein sequence ID" value="KAF6465872.1"/>
    <property type="molecule type" value="Genomic_DNA"/>
</dbReference>
<dbReference type="Proteomes" id="UP000593571">
    <property type="component" value="Unassembled WGS sequence"/>
</dbReference>
<protein>
    <submittedName>
        <fullName evidence="1">Uncharacterized protein</fullName>
    </submittedName>
</protein>
<evidence type="ECO:0000313" key="1">
    <source>
        <dbReference type="EMBL" id="KAF6465872.1"/>
    </source>
</evidence>
<comment type="caution">
    <text evidence="1">The sequence shown here is derived from an EMBL/GenBank/DDBJ whole genome shotgun (WGS) entry which is preliminary data.</text>
</comment>
<proteinExistence type="predicted"/>
<name>A0A7J8H296_ROUAE</name>
<sequence>MRRESGNKGGRECGQQKEENLWIGGSRELAGKHRKHLNLSNGVEHVEDQIPSLPEAWALEGLALCLESPPRTLEGVAAMGVGQEVARASAVQTRGSCPSVQMGIDSLCFLSSICVVCFPLTVSDD</sequence>
<evidence type="ECO:0000313" key="2">
    <source>
        <dbReference type="Proteomes" id="UP000593571"/>
    </source>
</evidence>
<keyword evidence="2" id="KW-1185">Reference proteome</keyword>